<feature type="region of interest" description="Disordered" evidence="7">
    <location>
        <begin position="180"/>
        <end position="327"/>
    </location>
</feature>
<dbReference type="Pfam" id="PF00498">
    <property type="entry name" value="FHA"/>
    <property type="match status" value="1"/>
</dbReference>
<reference evidence="9 10" key="1">
    <citation type="submission" date="2016-10" db="EMBL/GenBank/DDBJ databases">
        <authorList>
            <person name="de Groot N.N."/>
        </authorList>
    </citation>
    <scope>NUCLEOTIDE SEQUENCE [LARGE SCALE GENOMIC DNA]</scope>
    <source>
        <strain evidence="9 10">CGMCC 4.6858</strain>
    </source>
</reference>
<dbReference type="Gene3D" id="2.60.200.20">
    <property type="match status" value="1"/>
</dbReference>
<dbReference type="OrthoDB" id="3254248at2"/>
<evidence type="ECO:0000256" key="5">
    <source>
        <dbReference type="ARBA" id="ARBA00022989"/>
    </source>
</evidence>
<keyword evidence="5 8" id="KW-1133">Transmembrane helix</keyword>
<dbReference type="PROSITE" id="PS50006">
    <property type="entry name" value="FHA_DOMAIN"/>
    <property type="match status" value="1"/>
</dbReference>
<evidence type="ECO:0000256" key="4">
    <source>
        <dbReference type="ARBA" id="ARBA00022692"/>
    </source>
</evidence>
<gene>
    <name evidence="9" type="ORF">SAMN05421872_10185</name>
</gene>
<evidence type="ECO:0000313" key="10">
    <source>
        <dbReference type="Proteomes" id="UP000199034"/>
    </source>
</evidence>
<accession>A0A1G6I7V4</accession>
<feature type="transmembrane region" description="Helical" evidence="8">
    <location>
        <begin position="111"/>
        <end position="133"/>
    </location>
</feature>
<evidence type="ECO:0000256" key="2">
    <source>
        <dbReference type="ARBA" id="ARBA00022475"/>
    </source>
</evidence>
<name>A0A1G6I7V4_9ACTN</name>
<dbReference type="AlphaFoldDB" id="A0A1G6I7V4"/>
<dbReference type="Pfam" id="PF06271">
    <property type="entry name" value="RDD"/>
    <property type="match status" value="1"/>
</dbReference>
<evidence type="ECO:0000256" key="7">
    <source>
        <dbReference type="SAM" id="MobiDB-lite"/>
    </source>
</evidence>
<comment type="subcellular location">
    <subcellularLocation>
        <location evidence="1">Cell membrane</location>
        <topology evidence="1">Multi-pass membrane protein</topology>
    </subcellularLocation>
</comment>
<feature type="compositionally biased region" description="Pro residues" evidence="7">
    <location>
        <begin position="294"/>
        <end position="324"/>
    </location>
</feature>
<feature type="transmembrane region" description="Helical" evidence="8">
    <location>
        <begin position="55"/>
        <end position="78"/>
    </location>
</feature>
<dbReference type="RefSeq" id="WP_090849649.1">
    <property type="nucleotide sequence ID" value="NZ_FMZM01000001.1"/>
</dbReference>
<evidence type="ECO:0000313" key="9">
    <source>
        <dbReference type="EMBL" id="SDC02453.1"/>
    </source>
</evidence>
<dbReference type="InterPro" id="IPR000253">
    <property type="entry name" value="FHA_dom"/>
</dbReference>
<dbReference type="InterPro" id="IPR010432">
    <property type="entry name" value="RDD"/>
</dbReference>
<evidence type="ECO:0000256" key="1">
    <source>
        <dbReference type="ARBA" id="ARBA00004651"/>
    </source>
</evidence>
<feature type="compositionally biased region" description="Pro residues" evidence="7">
    <location>
        <begin position="193"/>
        <end position="252"/>
    </location>
</feature>
<protein>
    <submittedName>
        <fullName evidence="9">FHA domain-containing protein</fullName>
    </submittedName>
</protein>
<evidence type="ECO:0000256" key="8">
    <source>
        <dbReference type="SAM" id="Phobius"/>
    </source>
</evidence>
<dbReference type="InterPro" id="IPR051791">
    <property type="entry name" value="Pra-immunoreactive"/>
</dbReference>
<dbReference type="EMBL" id="FMZM01000001">
    <property type="protein sequence ID" value="SDC02453.1"/>
    <property type="molecule type" value="Genomic_DNA"/>
</dbReference>
<keyword evidence="3" id="KW-0597">Phosphoprotein</keyword>
<dbReference type="InterPro" id="IPR008984">
    <property type="entry name" value="SMAD_FHA_dom_sf"/>
</dbReference>
<keyword evidence="6 8" id="KW-0472">Membrane</keyword>
<keyword evidence="4 8" id="KW-0812">Transmembrane</keyword>
<evidence type="ECO:0000256" key="6">
    <source>
        <dbReference type="ARBA" id="ARBA00023136"/>
    </source>
</evidence>
<dbReference type="PRINTS" id="PR01217">
    <property type="entry name" value="PRICHEXTENSN"/>
</dbReference>
<dbReference type="STRING" id="1045774.SAMN05421872_10185"/>
<organism evidence="9 10">
    <name type="scientific">Nocardioides lianchengensis</name>
    <dbReference type="NCBI Taxonomy" id="1045774"/>
    <lineage>
        <taxon>Bacteria</taxon>
        <taxon>Bacillati</taxon>
        <taxon>Actinomycetota</taxon>
        <taxon>Actinomycetes</taxon>
        <taxon>Propionibacteriales</taxon>
        <taxon>Nocardioidaceae</taxon>
        <taxon>Nocardioides</taxon>
    </lineage>
</organism>
<evidence type="ECO:0000256" key="3">
    <source>
        <dbReference type="ARBA" id="ARBA00022553"/>
    </source>
</evidence>
<keyword evidence="10" id="KW-1185">Reference proteome</keyword>
<feature type="compositionally biased region" description="Low complexity" evidence="7">
    <location>
        <begin position="265"/>
        <end position="278"/>
    </location>
</feature>
<dbReference type="SUPFAM" id="SSF49879">
    <property type="entry name" value="SMAD/FHA domain"/>
    <property type="match status" value="1"/>
</dbReference>
<keyword evidence="2" id="KW-1003">Cell membrane</keyword>
<proteinExistence type="predicted"/>
<sequence>MTDHPTPDAADAAFPAAELDRRFYAFTLDRLLGWTVIAAGVAGAVMLLLEPGHTIGGIAVIVGVVLVVGLVHAVLLGLRGTSPGKAAVGLRVVDVETGAPIGVGRALLRTVVLGVGTLPTFGFGVAALAWTAVMDPGGRRRGWHDRRARSVVVDVRPLPAAEIAEEPAPRAIVNLTAMRLVPPPPEPERPEPPARPAPRPPVAAPSTPAPPTPAPPAPPTPARPAPPAPTLPTPAPNPVAPPVPPVPEPAPEPAREIAPEPVPEPVEVSALEARTAPTRTRRRQLGYPLVGTPPTGPPPAVPPAAPASPAPAAPPTPSAPPPQPRWRVAFDTGEAFEVSGLTLVGRRPEGRPGEPVHRLVPLASEDQSLSKTHAQFQVVPDGALVVMDRGSTNGSVLIRRGVPRHLSGNKPATLLAGDQVRFGDRTMTVARDD</sequence>
<dbReference type="GO" id="GO:0005886">
    <property type="term" value="C:plasma membrane"/>
    <property type="evidence" value="ECO:0007669"/>
    <property type="project" value="UniProtKB-SubCell"/>
</dbReference>
<dbReference type="Proteomes" id="UP000199034">
    <property type="component" value="Unassembled WGS sequence"/>
</dbReference>
<dbReference type="PANTHER" id="PTHR36115">
    <property type="entry name" value="PROLINE-RICH ANTIGEN HOMOLOG-RELATED"/>
    <property type="match status" value="1"/>
</dbReference>
<dbReference type="PANTHER" id="PTHR36115:SF6">
    <property type="entry name" value="PROLINE-RICH ANTIGEN HOMOLOG"/>
    <property type="match status" value="1"/>
</dbReference>
<feature type="transmembrane region" description="Helical" evidence="8">
    <location>
        <begin position="31"/>
        <end position="49"/>
    </location>
</feature>